<sequence>MKRKALASQANNEHKNKLMKRSLNNQQRQHDDKMMLTGIDGSINNNDRKSETVKKKLKSLLKAITGNPRYNNRRRLNR</sequence>
<name>A0A1X0Q8I2_9MICR</name>
<dbReference type="VEuPathDB" id="MicrosporidiaDB:HERIO_1941"/>
<feature type="region of interest" description="Disordered" evidence="1">
    <location>
        <begin position="1"/>
        <end position="31"/>
    </location>
</feature>
<dbReference type="VEuPathDB" id="MicrosporidiaDB:A0H76_823"/>
<organism evidence="2 3">
    <name type="scientific">Hepatospora eriocheir</name>
    <dbReference type="NCBI Taxonomy" id="1081669"/>
    <lineage>
        <taxon>Eukaryota</taxon>
        <taxon>Fungi</taxon>
        <taxon>Fungi incertae sedis</taxon>
        <taxon>Microsporidia</taxon>
        <taxon>Hepatosporidae</taxon>
        <taxon>Hepatospora</taxon>
    </lineage>
</organism>
<keyword evidence="3" id="KW-1185">Reference proteome</keyword>
<protein>
    <submittedName>
        <fullName evidence="2">Uncharacterized protein</fullName>
    </submittedName>
</protein>
<reference evidence="2 3" key="1">
    <citation type="journal article" date="2017" name="Environ. Microbiol.">
        <title>Decay of the glycolytic pathway and adaptation to intranuclear parasitism within Enterocytozoonidae microsporidia.</title>
        <authorList>
            <person name="Wiredu Boakye D."/>
            <person name="Jaroenlak P."/>
            <person name="Prachumwat A."/>
            <person name="Williams T.A."/>
            <person name="Bateman K.S."/>
            <person name="Itsathitphaisarn O."/>
            <person name="Sritunyalucksana K."/>
            <person name="Paszkiewicz K.H."/>
            <person name="Moore K.A."/>
            <person name="Stentiford G.D."/>
            <person name="Williams B.A."/>
        </authorList>
    </citation>
    <scope>NUCLEOTIDE SEQUENCE [LARGE SCALE GENOMIC DNA]</scope>
    <source>
        <strain evidence="2 3">GB1</strain>
    </source>
</reference>
<evidence type="ECO:0000313" key="2">
    <source>
        <dbReference type="EMBL" id="ORD96090.1"/>
    </source>
</evidence>
<dbReference type="AlphaFoldDB" id="A0A1X0Q8I2"/>
<evidence type="ECO:0000256" key="1">
    <source>
        <dbReference type="SAM" id="MobiDB-lite"/>
    </source>
</evidence>
<accession>A0A1X0Q8I2</accession>
<proteinExistence type="predicted"/>
<dbReference type="Proteomes" id="UP000192356">
    <property type="component" value="Unassembled WGS sequence"/>
</dbReference>
<dbReference type="EMBL" id="LVKB01000128">
    <property type="protein sequence ID" value="ORD96090.1"/>
    <property type="molecule type" value="Genomic_DNA"/>
</dbReference>
<gene>
    <name evidence="2" type="ORF">HERIO_1941</name>
</gene>
<comment type="caution">
    <text evidence="2">The sequence shown here is derived from an EMBL/GenBank/DDBJ whole genome shotgun (WGS) entry which is preliminary data.</text>
</comment>
<evidence type="ECO:0000313" key="3">
    <source>
        <dbReference type="Proteomes" id="UP000192356"/>
    </source>
</evidence>